<dbReference type="Gene3D" id="3.40.50.2300">
    <property type="match status" value="2"/>
</dbReference>
<dbReference type="SUPFAM" id="SSF47413">
    <property type="entry name" value="lambda repressor-like DNA-binding domains"/>
    <property type="match status" value="1"/>
</dbReference>
<evidence type="ECO:0000256" key="2">
    <source>
        <dbReference type="ARBA" id="ARBA00023125"/>
    </source>
</evidence>
<dbReference type="Pfam" id="PF13377">
    <property type="entry name" value="Peripla_BP_3"/>
    <property type="match status" value="1"/>
</dbReference>
<evidence type="ECO:0000256" key="1">
    <source>
        <dbReference type="ARBA" id="ARBA00023015"/>
    </source>
</evidence>
<dbReference type="InterPro" id="IPR028082">
    <property type="entry name" value="Peripla_BP_I"/>
</dbReference>
<keyword evidence="3" id="KW-0804">Transcription</keyword>
<dbReference type="SMART" id="SM00354">
    <property type="entry name" value="HTH_LACI"/>
    <property type="match status" value="1"/>
</dbReference>
<evidence type="ECO:0000259" key="4">
    <source>
        <dbReference type="PROSITE" id="PS50932"/>
    </source>
</evidence>
<dbReference type="RefSeq" id="WP_258798975.1">
    <property type="nucleotide sequence ID" value="NZ_JANTHX010000007.1"/>
</dbReference>
<dbReference type="Gene3D" id="1.10.260.40">
    <property type="entry name" value="lambda repressor-like DNA-binding domains"/>
    <property type="match status" value="1"/>
</dbReference>
<dbReference type="PANTHER" id="PTHR30146">
    <property type="entry name" value="LACI-RELATED TRANSCRIPTIONAL REPRESSOR"/>
    <property type="match status" value="1"/>
</dbReference>
<dbReference type="CDD" id="cd01392">
    <property type="entry name" value="HTH_LacI"/>
    <property type="match status" value="1"/>
</dbReference>
<evidence type="ECO:0000313" key="5">
    <source>
        <dbReference type="EMBL" id="MCS0499889.1"/>
    </source>
</evidence>
<keyword evidence="2" id="KW-0238">DNA-binding</keyword>
<sequence>MTERVTLAQIAEATGFSVMTVSNVLNDRPGASDSTRKKVAKAAAQLGYIPSSAARNLKGGRTGLVGIIADVTNPYGLEIVRGVMDELESSDLELLISSNHNDRGREYERVDFLTRGFVDALVLMVPALEQPTIDLLVERRRPVVIVDPRRFDIDLPRIVVDNYGGMRQATQHLLDLGHTEIGYLSGVWEFESSRERFSGFEDAMRLAGLTVPPELKAICEFNYASGFQNAQKMISASHPTAIVCGADTLAMGAIDAVRSLGMSVPQDVSVVGFDDLPQASHSYPGLTTVRQPLHDMGQLAARSVASQLNGTGPLMERMLFNTTLIVRGSTAAPRGGDSTALDAAVSFSE</sequence>
<dbReference type="SUPFAM" id="SSF53822">
    <property type="entry name" value="Periplasmic binding protein-like I"/>
    <property type="match status" value="1"/>
</dbReference>
<feature type="domain" description="HTH lacI-type" evidence="4">
    <location>
        <begin position="5"/>
        <end position="59"/>
    </location>
</feature>
<dbReference type="PANTHER" id="PTHR30146:SF153">
    <property type="entry name" value="LACTOSE OPERON REPRESSOR"/>
    <property type="match status" value="1"/>
</dbReference>
<evidence type="ECO:0000256" key="3">
    <source>
        <dbReference type="ARBA" id="ARBA00023163"/>
    </source>
</evidence>
<dbReference type="Pfam" id="PF00356">
    <property type="entry name" value="LacI"/>
    <property type="match status" value="1"/>
</dbReference>
<keyword evidence="6" id="KW-1185">Reference proteome</keyword>
<dbReference type="PROSITE" id="PS50932">
    <property type="entry name" value="HTH_LACI_2"/>
    <property type="match status" value="1"/>
</dbReference>
<comment type="caution">
    <text evidence="5">The sequence shown here is derived from an EMBL/GenBank/DDBJ whole genome shotgun (WGS) entry which is preliminary data.</text>
</comment>
<dbReference type="EMBL" id="JANTHX010000007">
    <property type="protein sequence ID" value="MCS0499889.1"/>
    <property type="molecule type" value="Genomic_DNA"/>
</dbReference>
<dbReference type="InterPro" id="IPR046335">
    <property type="entry name" value="LacI/GalR-like_sensor"/>
</dbReference>
<protein>
    <submittedName>
        <fullName evidence="5">LacI family transcriptional regulator</fullName>
    </submittedName>
</protein>
<dbReference type="InterPro" id="IPR000843">
    <property type="entry name" value="HTH_LacI"/>
</dbReference>
<proteinExistence type="predicted"/>
<keyword evidence="1" id="KW-0805">Transcription regulation</keyword>
<accession>A0ABT1ZGP3</accession>
<dbReference type="Proteomes" id="UP001205337">
    <property type="component" value="Unassembled WGS sequence"/>
</dbReference>
<organism evidence="5 6">
    <name type="scientific">Protaetiibacter mangrovi</name>
    <dbReference type="NCBI Taxonomy" id="2970926"/>
    <lineage>
        <taxon>Bacteria</taxon>
        <taxon>Bacillati</taxon>
        <taxon>Actinomycetota</taxon>
        <taxon>Actinomycetes</taxon>
        <taxon>Micrococcales</taxon>
        <taxon>Microbacteriaceae</taxon>
        <taxon>Protaetiibacter</taxon>
    </lineage>
</organism>
<dbReference type="CDD" id="cd06267">
    <property type="entry name" value="PBP1_LacI_sugar_binding-like"/>
    <property type="match status" value="1"/>
</dbReference>
<gene>
    <name evidence="5" type="ORF">NUH29_10040</name>
</gene>
<evidence type="ECO:0000313" key="6">
    <source>
        <dbReference type="Proteomes" id="UP001205337"/>
    </source>
</evidence>
<dbReference type="InterPro" id="IPR010982">
    <property type="entry name" value="Lambda_DNA-bd_dom_sf"/>
</dbReference>
<reference evidence="5 6" key="1">
    <citation type="submission" date="2022-08" db="EMBL/GenBank/DDBJ databases">
        <authorList>
            <person name="Li F."/>
        </authorList>
    </citation>
    <scope>NUCLEOTIDE SEQUENCE [LARGE SCALE GENOMIC DNA]</scope>
    <source>
        <strain evidence="5 6">10F1B-8-1</strain>
    </source>
</reference>
<name>A0ABT1ZGP3_9MICO</name>